<dbReference type="PANTHER" id="PTHR47431:SF5">
    <property type="entry name" value="ZN(II)2CYS6 TRANSCRIPTION FACTOR (EUROFUNG)"/>
    <property type="match status" value="1"/>
</dbReference>
<dbReference type="EMBL" id="BCWF01000007">
    <property type="protein sequence ID" value="GAT20403.1"/>
    <property type="molecule type" value="Genomic_DNA"/>
</dbReference>
<dbReference type="AlphaFoldDB" id="A0A146F3T4"/>
<evidence type="ECO:0000313" key="2">
    <source>
        <dbReference type="Proteomes" id="UP000075230"/>
    </source>
</evidence>
<dbReference type="PANTHER" id="PTHR47431">
    <property type="entry name" value="ZN(II)2CYS6 TRANSCRIPTION FACTOR (EUROFUNG)-RELATED"/>
    <property type="match status" value="1"/>
</dbReference>
<name>A0A146F3T4_ASPKA</name>
<dbReference type="Proteomes" id="UP000075230">
    <property type="component" value="Unassembled WGS sequence"/>
</dbReference>
<reference evidence="1 2" key="1">
    <citation type="journal article" date="2016" name="DNA Res.">
        <title>Genome sequence of Aspergillus luchuensis NBRC 4314.</title>
        <authorList>
            <person name="Yamada O."/>
            <person name="Machida M."/>
            <person name="Hosoyama A."/>
            <person name="Goto M."/>
            <person name="Takahashi T."/>
            <person name="Futagami T."/>
            <person name="Yamagata Y."/>
            <person name="Takeuchi M."/>
            <person name="Kobayashi T."/>
            <person name="Koike H."/>
            <person name="Abe K."/>
            <person name="Asai K."/>
            <person name="Arita M."/>
            <person name="Fujita N."/>
            <person name="Fukuda K."/>
            <person name="Higa K."/>
            <person name="Horikawa H."/>
            <person name="Ishikawa T."/>
            <person name="Jinno K."/>
            <person name="Kato Y."/>
            <person name="Kirimura K."/>
            <person name="Mizutani O."/>
            <person name="Nakasone K."/>
            <person name="Sano M."/>
            <person name="Shiraishi Y."/>
            <person name="Tsukahara M."/>
            <person name="Gomi K."/>
        </authorList>
    </citation>
    <scope>NUCLEOTIDE SEQUENCE [LARGE SCALE GENOMIC DNA]</scope>
    <source>
        <strain evidence="1 2">RIB 2604</strain>
    </source>
</reference>
<reference evidence="2" key="2">
    <citation type="submission" date="2016-02" db="EMBL/GenBank/DDBJ databases">
        <title>Genome sequencing of Aspergillus luchuensis NBRC 4314.</title>
        <authorList>
            <person name="Yamada O."/>
        </authorList>
    </citation>
    <scope>NUCLEOTIDE SEQUENCE [LARGE SCALE GENOMIC DNA]</scope>
    <source>
        <strain evidence="2">RIB 2604</strain>
    </source>
</reference>
<dbReference type="CDD" id="cd12148">
    <property type="entry name" value="fungal_TF_MHR"/>
    <property type="match status" value="1"/>
</dbReference>
<dbReference type="VEuPathDB" id="FungiDB:ASPFODRAFT_65671"/>
<organism evidence="1 2">
    <name type="scientific">Aspergillus kawachii</name>
    <name type="common">White koji mold</name>
    <name type="synonym">Aspergillus awamori var. kawachi</name>
    <dbReference type="NCBI Taxonomy" id="1069201"/>
    <lineage>
        <taxon>Eukaryota</taxon>
        <taxon>Fungi</taxon>
        <taxon>Dikarya</taxon>
        <taxon>Ascomycota</taxon>
        <taxon>Pezizomycotina</taxon>
        <taxon>Eurotiomycetes</taxon>
        <taxon>Eurotiomycetidae</taxon>
        <taxon>Eurotiales</taxon>
        <taxon>Aspergillaceae</taxon>
        <taxon>Aspergillus</taxon>
        <taxon>Aspergillus subgen. Circumdati</taxon>
    </lineage>
</organism>
<evidence type="ECO:0000313" key="1">
    <source>
        <dbReference type="EMBL" id="GAT20403.1"/>
    </source>
</evidence>
<comment type="caution">
    <text evidence="1">The sequence shown here is derived from an EMBL/GenBank/DDBJ whole genome shotgun (WGS) entry which is preliminary data.</text>
</comment>
<accession>A0A146F3T4</accession>
<sequence length="358" mass="40566">MQKLAKLCGPSATLRNVGTPMAEIESMFDSVFPRNPVETIRDLQSAQSVNTVQLYGSNEDMVDHPDEFRPASPLALAISAMVALVPHKDVKYPARPEYVSIRREVSLRFAKAAYAVIARDYQPLRAPGRFEGSLRDSIGRPPFHSKLPVCLEGVIALSILCFYEYGQQGNLDNSARLANEALEMAFMLGLHESLEENEYALARRRSWWFVVGFVSSFHPYNADFLVYGRKPYGNGDWHGECYIWQQGGQLTNPLQPASFDVYDPSFVTPYPKDWRLRVEAQQTLYEAGIFAVELDETIRRREDVSWIQKRMSELDNQITSLLFECRDKLSATQGPQPNCVESVAASALRSYAEIKLHR</sequence>
<proteinExistence type="predicted"/>
<protein>
    <submittedName>
        <fullName evidence="1">C6 finger domain protein</fullName>
    </submittedName>
</protein>
<gene>
    <name evidence="1" type="ORF">RIB2604_00700850</name>
</gene>